<dbReference type="GO" id="GO:0051539">
    <property type="term" value="F:4 iron, 4 sulfur cluster binding"/>
    <property type="evidence" value="ECO:0007669"/>
    <property type="project" value="UniProtKB-KW"/>
</dbReference>
<keyword evidence="6" id="KW-0411">Iron-sulfur</keyword>
<protein>
    <recommendedName>
        <fullName evidence="9">Type-5 uracil-DNA glycosylase</fullName>
    </recommendedName>
</protein>
<accession>A0A849L620</accession>
<dbReference type="Pfam" id="PF03167">
    <property type="entry name" value="UDG"/>
    <property type="match status" value="1"/>
</dbReference>
<evidence type="ECO:0000256" key="4">
    <source>
        <dbReference type="ARBA" id="ARBA00022801"/>
    </source>
</evidence>
<keyword evidence="1" id="KW-0004">4Fe-4S</keyword>
<evidence type="ECO:0000256" key="6">
    <source>
        <dbReference type="ARBA" id="ARBA00023014"/>
    </source>
</evidence>
<evidence type="ECO:0000259" key="10">
    <source>
        <dbReference type="SMART" id="SM00986"/>
    </source>
</evidence>
<keyword evidence="5" id="KW-0408">Iron</keyword>
<gene>
    <name evidence="11" type="ORF">HMH01_14065</name>
</gene>
<name>A0A849L620_9RHOB</name>
<evidence type="ECO:0000313" key="12">
    <source>
        <dbReference type="Proteomes" id="UP000572377"/>
    </source>
</evidence>
<dbReference type="InterPro" id="IPR005122">
    <property type="entry name" value="Uracil-DNA_glycosylase-like"/>
</dbReference>
<evidence type="ECO:0000256" key="1">
    <source>
        <dbReference type="ARBA" id="ARBA00022485"/>
    </source>
</evidence>
<dbReference type="Gene3D" id="3.40.470.10">
    <property type="entry name" value="Uracil-DNA glycosylase-like domain"/>
    <property type="match status" value="1"/>
</dbReference>
<comment type="caution">
    <text evidence="11">The sequence shown here is derived from an EMBL/GenBank/DDBJ whole genome shotgun (WGS) entry which is preliminary data.</text>
</comment>
<evidence type="ECO:0000313" key="11">
    <source>
        <dbReference type="EMBL" id="NNU81561.1"/>
    </source>
</evidence>
<dbReference type="GO" id="GO:0033958">
    <property type="term" value="F:DNA-deoxyinosine glycosylase activity"/>
    <property type="evidence" value="ECO:0007669"/>
    <property type="project" value="InterPro"/>
</dbReference>
<organism evidence="11 12">
    <name type="scientific">Halovulum dunhuangense</name>
    <dbReference type="NCBI Taxonomy" id="1505036"/>
    <lineage>
        <taxon>Bacteria</taxon>
        <taxon>Pseudomonadati</taxon>
        <taxon>Pseudomonadota</taxon>
        <taxon>Alphaproteobacteria</taxon>
        <taxon>Rhodobacterales</taxon>
        <taxon>Paracoccaceae</taxon>
        <taxon>Halovulum</taxon>
    </lineage>
</organism>
<dbReference type="GO" id="GO:0046872">
    <property type="term" value="F:metal ion binding"/>
    <property type="evidence" value="ECO:0007669"/>
    <property type="project" value="UniProtKB-KW"/>
</dbReference>
<dbReference type="InterPro" id="IPR036895">
    <property type="entry name" value="Uracil-DNA_glycosylase-like_sf"/>
</dbReference>
<dbReference type="AlphaFoldDB" id="A0A849L620"/>
<evidence type="ECO:0000256" key="2">
    <source>
        <dbReference type="ARBA" id="ARBA00022723"/>
    </source>
</evidence>
<proteinExistence type="inferred from homology"/>
<evidence type="ECO:0000256" key="9">
    <source>
        <dbReference type="ARBA" id="ARBA00023887"/>
    </source>
</evidence>
<sequence>MIPADPPRNCDLCPRLVAYRDEVALRQPDWYGGAVPSFGDPQARLLVLGLAPGVSGAHRTGRPFTGDYAGDLLYETLTRHGFANGAFDARPDDGLALHDCMVTNAVRCVPPQNKPVGAEINTCRQFLLSRMATLPRLAAVVCLGRIAHDSLVRGLGARLADHPFGHGAAHDVAGYRIFDSYHCSRYNTNTGRLTPAMFDSVFAAVRAHLDRSG</sequence>
<keyword evidence="12" id="KW-1185">Reference proteome</keyword>
<dbReference type="SUPFAM" id="SSF52141">
    <property type="entry name" value="Uracil-DNA glycosylase-like"/>
    <property type="match status" value="1"/>
</dbReference>
<dbReference type="CDD" id="cd10031">
    <property type="entry name" value="UDG-F5_TTUDGB_like"/>
    <property type="match status" value="1"/>
</dbReference>
<dbReference type="InterPro" id="IPR044147">
    <property type="entry name" value="UdgB-like"/>
</dbReference>
<dbReference type="SMART" id="SM00986">
    <property type="entry name" value="UDG"/>
    <property type="match status" value="1"/>
</dbReference>
<evidence type="ECO:0000256" key="8">
    <source>
        <dbReference type="ARBA" id="ARBA00023779"/>
    </source>
</evidence>
<evidence type="ECO:0000256" key="5">
    <source>
        <dbReference type="ARBA" id="ARBA00023004"/>
    </source>
</evidence>
<comment type="similarity">
    <text evidence="8">Belongs to the uracil-DNA glycosylase (UDG) superfamily. Type 5 (UDGb) family.</text>
</comment>
<evidence type="ECO:0000256" key="3">
    <source>
        <dbReference type="ARBA" id="ARBA00022763"/>
    </source>
</evidence>
<dbReference type="InterPro" id="IPR051536">
    <property type="entry name" value="UDG_Type-4/5"/>
</dbReference>
<keyword evidence="7" id="KW-0234">DNA repair</keyword>
<dbReference type="SMART" id="SM00987">
    <property type="entry name" value="UreE_C"/>
    <property type="match status" value="1"/>
</dbReference>
<dbReference type="GO" id="GO:0006284">
    <property type="term" value="P:base-excision repair"/>
    <property type="evidence" value="ECO:0007669"/>
    <property type="project" value="InterPro"/>
</dbReference>
<keyword evidence="4" id="KW-0378">Hydrolase</keyword>
<evidence type="ECO:0000256" key="7">
    <source>
        <dbReference type="ARBA" id="ARBA00023204"/>
    </source>
</evidence>
<keyword evidence="3" id="KW-0227">DNA damage</keyword>
<dbReference type="PANTHER" id="PTHR33693:SF3">
    <property type="entry name" value="TYPE-5 URACIL-DNA GLYCOSYLASE"/>
    <property type="match status" value="1"/>
</dbReference>
<reference evidence="11 12" key="1">
    <citation type="submission" date="2020-05" db="EMBL/GenBank/DDBJ databases">
        <title>Gimesia benthica sp. nov., a novel planctomycete isolated from a deep-sea water sample of the Northwest Indian Ocean.</title>
        <authorList>
            <person name="Wang J."/>
            <person name="Ruan C."/>
            <person name="Song L."/>
            <person name="Zhu Y."/>
            <person name="Li A."/>
            <person name="Zheng X."/>
            <person name="Wang L."/>
            <person name="Lu Z."/>
            <person name="Huang Y."/>
            <person name="Du W."/>
            <person name="Zhou Y."/>
            <person name="Huang L."/>
            <person name="Dai X."/>
        </authorList>
    </citation>
    <scope>NUCLEOTIDE SEQUENCE [LARGE SCALE GENOMIC DNA]</scope>
    <source>
        <strain evidence="11 12">YYQ-30</strain>
    </source>
</reference>
<feature type="domain" description="Uracil-DNA glycosylase-like" evidence="10">
    <location>
        <begin position="36"/>
        <end position="202"/>
    </location>
</feature>
<dbReference type="PANTHER" id="PTHR33693">
    <property type="entry name" value="TYPE-5 URACIL-DNA GLYCOSYLASE"/>
    <property type="match status" value="1"/>
</dbReference>
<dbReference type="Proteomes" id="UP000572377">
    <property type="component" value="Unassembled WGS sequence"/>
</dbReference>
<keyword evidence="2" id="KW-0479">Metal-binding</keyword>
<dbReference type="GO" id="GO:0004844">
    <property type="term" value="F:uracil DNA N-glycosylase activity"/>
    <property type="evidence" value="ECO:0007669"/>
    <property type="project" value="InterPro"/>
</dbReference>
<dbReference type="EMBL" id="JABFBC010000002">
    <property type="protein sequence ID" value="NNU81561.1"/>
    <property type="molecule type" value="Genomic_DNA"/>
</dbReference>